<proteinExistence type="predicted"/>
<dbReference type="InterPro" id="IPR007245">
    <property type="entry name" value="PIG-T"/>
</dbReference>
<dbReference type="PANTHER" id="PTHR12959:SF11">
    <property type="entry name" value="GPI TRANSAMIDASE COMPONENT PIG-T"/>
    <property type="match status" value="1"/>
</dbReference>
<protein>
    <submittedName>
        <fullName evidence="1">Gpi16 subunit, GPI transamidase component-domain-containing protein</fullName>
    </submittedName>
</protein>
<organism evidence="1 2">
    <name type="scientific">Syncephalis pseudoplumigaleata</name>
    <dbReference type="NCBI Taxonomy" id="1712513"/>
    <lineage>
        <taxon>Eukaryota</taxon>
        <taxon>Fungi</taxon>
        <taxon>Fungi incertae sedis</taxon>
        <taxon>Zoopagomycota</taxon>
        <taxon>Zoopagomycotina</taxon>
        <taxon>Zoopagomycetes</taxon>
        <taxon>Zoopagales</taxon>
        <taxon>Piptocephalidaceae</taxon>
        <taxon>Syncephalis</taxon>
    </lineage>
</organism>
<dbReference type="PANTHER" id="PTHR12959">
    <property type="entry name" value="GPI TRANSAMIDASE COMPONENT PIG-T-RELATED"/>
    <property type="match status" value="1"/>
</dbReference>
<name>A0A4P9YSY4_9FUNG</name>
<gene>
    <name evidence="1" type="ORF">SYNPS1DRAFT_31293</name>
</gene>
<dbReference type="AlphaFoldDB" id="A0A4P9YSY4"/>
<dbReference type="Pfam" id="PF04113">
    <property type="entry name" value="Gpi16"/>
    <property type="match status" value="1"/>
</dbReference>
<keyword evidence="2" id="KW-1185">Reference proteome</keyword>
<sequence length="199" mass="21673">MAQIVEQYEVASLRLSLTQGTWFAERWGYPLTGEESAGSGAELWAQLRTNTQRESVDERWRGLTHALAGVFCASLNFIDATHTVAPQLAFKQQAGLELRYGLLPRESVCTENLTPWIKQLPCQSQASGVVGQLAWSIVTDGCASTSNGGGLGRTGQPTKHTSHLQIELSLDDRARRTCGRWTCTAPDGRIGVGADTARR</sequence>
<evidence type="ECO:0000313" key="2">
    <source>
        <dbReference type="Proteomes" id="UP000278143"/>
    </source>
</evidence>
<dbReference type="GO" id="GO:0042765">
    <property type="term" value="C:GPI-anchor transamidase complex"/>
    <property type="evidence" value="ECO:0007669"/>
    <property type="project" value="InterPro"/>
</dbReference>
<evidence type="ECO:0000313" key="1">
    <source>
        <dbReference type="EMBL" id="RKP23016.1"/>
    </source>
</evidence>
<reference evidence="2" key="1">
    <citation type="journal article" date="2018" name="Nat. Microbiol.">
        <title>Leveraging single-cell genomics to expand the fungal tree of life.</title>
        <authorList>
            <person name="Ahrendt S.R."/>
            <person name="Quandt C.A."/>
            <person name="Ciobanu D."/>
            <person name="Clum A."/>
            <person name="Salamov A."/>
            <person name="Andreopoulos B."/>
            <person name="Cheng J.F."/>
            <person name="Woyke T."/>
            <person name="Pelin A."/>
            <person name="Henrissat B."/>
            <person name="Reynolds N.K."/>
            <person name="Benny G.L."/>
            <person name="Smith M.E."/>
            <person name="James T.Y."/>
            <person name="Grigoriev I.V."/>
        </authorList>
    </citation>
    <scope>NUCLEOTIDE SEQUENCE [LARGE SCALE GENOMIC DNA]</scope>
    <source>
        <strain evidence="2">Benny S71-1</strain>
    </source>
</reference>
<dbReference type="OrthoDB" id="331263at2759"/>
<dbReference type="GO" id="GO:0016255">
    <property type="term" value="P:attachment of GPI anchor to protein"/>
    <property type="evidence" value="ECO:0007669"/>
    <property type="project" value="InterPro"/>
</dbReference>
<dbReference type="EMBL" id="KZ991394">
    <property type="protein sequence ID" value="RKP23016.1"/>
    <property type="molecule type" value="Genomic_DNA"/>
</dbReference>
<accession>A0A4P9YSY4</accession>
<dbReference type="Proteomes" id="UP000278143">
    <property type="component" value="Unassembled WGS sequence"/>
</dbReference>